<proteinExistence type="predicted"/>
<dbReference type="Gene3D" id="1.10.357.10">
    <property type="entry name" value="Tetracycline Repressor, domain 2"/>
    <property type="match status" value="1"/>
</dbReference>
<evidence type="ECO:0000259" key="3">
    <source>
        <dbReference type="PROSITE" id="PS50977"/>
    </source>
</evidence>
<sequence length="190" mass="22495">MARERKFTTEQLFEEVRHQLLAHGYESLTFGTLAEKLEVSRGTLYKYYQNKEDLISDYMTYEVDKVLDQFRQIPEQDGFAAQFDYLIDVIFQHSMIHQIMSRVHQMPREANPQATENQKKIDEFHHSLYQMLHGFLQLGRQEQLLNPNLPDGLILGMIFQTINIPNHFGIPHEEWISSIKEMLRHGMLTK</sequence>
<dbReference type="PROSITE" id="PS50977">
    <property type="entry name" value="HTH_TETR_2"/>
    <property type="match status" value="1"/>
</dbReference>
<feature type="domain" description="HTH tetR-type" evidence="3">
    <location>
        <begin position="6"/>
        <end position="66"/>
    </location>
</feature>
<protein>
    <submittedName>
        <fullName evidence="4">TetR family transcriptional regulator</fullName>
    </submittedName>
</protein>
<dbReference type="InterPro" id="IPR009057">
    <property type="entry name" value="Homeodomain-like_sf"/>
</dbReference>
<evidence type="ECO:0000313" key="5">
    <source>
        <dbReference type="Proteomes" id="UP000195437"/>
    </source>
</evidence>
<evidence type="ECO:0000313" key="4">
    <source>
        <dbReference type="EMBL" id="ARU63665.1"/>
    </source>
</evidence>
<organism evidence="4 5">
    <name type="scientific">Tumebacillus avium</name>
    <dbReference type="NCBI Taxonomy" id="1903704"/>
    <lineage>
        <taxon>Bacteria</taxon>
        <taxon>Bacillati</taxon>
        <taxon>Bacillota</taxon>
        <taxon>Bacilli</taxon>
        <taxon>Bacillales</taxon>
        <taxon>Alicyclobacillaceae</taxon>
        <taxon>Tumebacillus</taxon>
    </lineage>
</organism>
<dbReference type="Pfam" id="PF00440">
    <property type="entry name" value="TetR_N"/>
    <property type="match status" value="1"/>
</dbReference>
<keyword evidence="5" id="KW-1185">Reference proteome</keyword>
<accession>A0A1Y0IW01</accession>
<dbReference type="GO" id="GO:0003677">
    <property type="term" value="F:DNA binding"/>
    <property type="evidence" value="ECO:0007669"/>
    <property type="project" value="UniProtKB-UniRule"/>
</dbReference>
<dbReference type="Gene3D" id="1.10.10.60">
    <property type="entry name" value="Homeodomain-like"/>
    <property type="match status" value="1"/>
</dbReference>
<dbReference type="InterPro" id="IPR050624">
    <property type="entry name" value="HTH-type_Tx_Regulator"/>
</dbReference>
<name>A0A1Y0IW01_9BACL</name>
<dbReference type="PANTHER" id="PTHR43479:SF11">
    <property type="entry name" value="ACREF_ENVCD OPERON REPRESSOR-RELATED"/>
    <property type="match status" value="1"/>
</dbReference>
<keyword evidence="1 2" id="KW-0238">DNA-binding</keyword>
<reference evidence="5" key="1">
    <citation type="submission" date="2017-05" db="EMBL/GenBank/DDBJ databases">
        <authorList>
            <person name="Sung H."/>
        </authorList>
    </citation>
    <scope>NUCLEOTIDE SEQUENCE [LARGE SCALE GENOMIC DNA]</scope>
    <source>
        <strain evidence="5">AR23208</strain>
    </source>
</reference>
<evidence type="ECO:0000256" key="2">
    <source>
        <dbReference type="PROSITE-ProRule" id="PRU00335"/>
    </source>
</evidence>
<evidence type="ECO:0000256" key="1">
    <source>
        <dbReference type="ARBA" id="ARBA00023125"/>
    </source>
</evidence>
<dbReference type="RefSeq" id="WP_087458999.1">
    <property type="nucleotide sequence ID" value="NZ_CP021434.1"/>
</dbReference>
<gene>
    <name evidence="4" type="ORF">CBW65_23570</name>
</gene>
<dbReference type="Proteomes" id="UP000195437">
    <property type="component" value="Chromosome"/>
</dbReference>
<dbReference type="KEGG" id="tum:CBW65_23570"/>
<dbReference type="InterPro" id="IPR001647">
    <property type="entry name" value="HTH_TetR"/>
</dbReference>
<dbReference type="PANTHER" id="PTHR43479">
    <property type="entry name" value="ACREF/ENVCD OPERON REPRESSOR-RELATED"/>
    <property type="match status" value="1"/>
</dbReference>
<dbReference type="OrthoDB" id="153047at2"/>
<dbReference type="AlphaFoldDB" id="A0A1Y0IW01"/>
<dbReference type="EMBL" id="CP021434">
    <property type="protein sequence ID" value="ARU63665.1"/>
    <property type="molecule type" value="Genomic_DNA"/>
</dbReference>
<dbReference type="SUPFAM" id="SSF46689">
    <property type="entry name" value="Homeodomain-like"/>
    <property type="match status" value="1"/>
</dbReference>
<feature type="DNA-binding region" description="H-T-H motif" evidence="2">
    <location>
        <begin position="29"/>
        <end position="48"/>
    </location>
</feature>